<feature type="transmembrane region" description="Helical" evidence="12">
    <location>
        <begin position="221"/>
        <end position="238"/>
    </location>
</feature>
<evidence type="ECO:0000256" key="7">
    <source>
        <dbReference type="ARBA" id="ARBA00022989"/>
    </source>
</evidence>
<dbReference type="Gene3D" id="6.10.140.1330">
    <property type="match status" value="1"/>
</dbReference>
<comment type="subcellular location">
    <subcellularLocation>
        <location evidence="12">Cell inner membrane</location>
        <topology evidence="12">Multi-pass membrane protein</topology>
    </subcellularLocation>
    <subcellularLocation>
        <location evidence="1">Cell membrane</location>
        <topology evidence="1">Multi-pass membrane protein</topology>
    </subcellularLocation>
</comment>
<evidence type="ECO:0000256" key="4">
    <source>
        <dbReference type="ARBA" id="ARBA00022475"/>
    </source>
</evidence>
<feature type="transmembrane region" description="Helical" evidence="12">
    <location>
        <begin position="315"/>
        <end position="339"/>
    </location>
</feature>
<protein>
    <submittedName>
        <fullName evidence="14">Predicted cation/proton antiporter</fullName>
    </submittedName>
</protein>
<dbReference type="AlphaFoldDB" id="C5WDP4"/>
<dbReference type="GO" id="GO:0005886">
    <property type="term" value="C:plasma membrane"/>
    <property type="evidence" value="ECO:0007669"/>
    <property type="project" value="UniProtKB-SubCell"/>
</dbReference>
<dbReference type="GO" id="GO:0051453">
    <property type="term" value="P:regulation of intracellular pH"/>
    <property type="evidence" value="ECO:0007669"/>
    <property type="project" value="TreeGrafter"/>
</dbReference>
<keyword evidence="5 12" id="KW-0997">Cell inner membrane</keyword>
<evidence type="ECO:0000256" key="12">
    <source>
        <dbReference type="RuleBase" id="RU366002"/>
    </source>
</evidence>
<evidence type="ECO:0000256" key="6">
    <source>
        <dbReference type="ARBA" id="ARBA00022692"/>
    </source>
</evidence>
<dbReference type="NCBIfam" id="TIGR00831">
    <property type="entry name" value="a_cpa1"/>
    <property type="match status" value="1"/>
</dbReference>
<keyword evidence="3 12" id="KW-0050">Antiport</keyword>
<keyword evidence="2 12" id="KW-0813">Transport</keyword>
<dbReference type="HOGENOM" id="CLU_005912_6_3_6"/>
<keyword evidence="9 12" id="KW-0406">Ion transport</keyword>
<name>C5WDP4_9ENTR</name>
<dbReference type="OrthoDB" id="9809206at2"/>
<dbReference type="EMBL" id="AP010872">
    <property type="protein sequence ID" value="BAH83450.1"/>
    <property type="molecule type" value="Genomic_DNA"/>
</dbReference>
<keyword evidence="6 12" id="KW-0812">Transmembrane</keyword>
<evidence type="ECO:0000313" key="14">
    <source>
        <dbReference type="EMBL" id="BAH83450.1"/>
    </source>
</evidence>
<evidence type="ECO:0000256" key="8">
    <source>
        <dbReference type="ARBA" id="ARBA00023053"/>
    </source>
</evidence>
<evidence type="ECO:0000256" key="1">
    <source>
        <dbReference type="ARBA" id="ARBA00004651"/>
    </source>
</evidence>
<feature type="transmembrane region" description="Helical" evidence="12">
    <location>
        <begin position="360"/>
        <end position="387"/>
    </location>
</feature>
<feature type="transmembrane region" description="Helical" evidence="12">
    <location>
        <begin position="399"/>
        <end position="425"/>
    </location>
</feature>
<dbReference type="PANTHER" id="PTHR10110">
    <property type="entry name" value="SODIUM/HYDROGEN EXCHANGER"/>
    <property type="match status" value="1"/>
</dbReference>
<comment type="caution">
    <text evidence="12">Lacks conserved residue(s) required for the propagation of feature annotation.</text>
</comment>
<dbReference type="GO" id="GO:0015386">
    <property type="term" value="F:potassium:proton antiporter activity"/>
    <property type="evidence" value="ECO:0007669"/>
    <property type="project" value="TreeGrafter"/>
</dbReference>
<gene>
    <name evidence="14" type="primary">yjcE</name>
    <name evidence="14" type="ORF">ICMP_618</name>
</gene>
<evidence type="ECO:0000256" key="10">
    <source>
        <dbReference type="ARBA" id="ARBA00023136"/>
    </source>
</evidence>
<reference evidence="14 15" key="1">
    <citation type="journal article" date="2011" name="Genome Biol. Evol.">
        <title>Reductive evolution of bacterial genome in insect gut environment.</title>
        <authorList>
            <person name="Nikoh N."/>
            <person name="Hosokawa T."/>
            <person name="Ohshima K."/>
            <person name="Hattori M."/>
            <person name="Fukatsu T."/>
        </authorList>
    </citation>
    <scope>NUCLEOTIDE SEQUENCE [LARGE SCALE GENOMIC DNA]</scope>
    <source>
        <strain evidence="14 15">Mpkobe</strain>
    </source>
</reference>
<sequence length="553" mass="62057">MQIFFIALIMIFIVSLSSVIYQILPFYVPVPLVQIITGALLASLKMVKLHVTFDPDLFFVLFIPPLLFADGSKILPSDFFAQGLEIISLALFLVLFTVISMGYLIYLLIPGISLLPAFALAAVLAPTDAIALSGIVGEGRKMPKKIMFILQGEALMNDAASLVSLKIILSMAFGKLLFEWTRAGADMLLLSIGGLISGITICMIYSRCLRLFSKWSGNDPTTQIILVLLLPFFSYLIAEYIGVSGILSSVASGMTITHSGIIRQAPLTMRLKANGIWQALEFIFNGIIFIMLGLQLPYIFNLTIAKARVDTNLDLWMLVVDIFIVNIGLIFIRFVWLWMMKIISLYILPKNTLSFANYSLNEILITSFSGVRGTITLAGVLSIPIFINNIPFTSRYELIGIATGVIILSIFSCAVILPILLHYNIKNTDKYENKRELQIARSIIAEVAIESLEKMTSRLEKDTEQNIDIELLNEISTRVISDLRSRTTKDHEDIEKVLFTEDIERRFRLTALWAERAEIYHLRATKKISSETMEKLLHEHDLLEELLVITAKE</sequence>
<keyword evidence="7 12" id="KW-1133">Transmembrane helix</keyword>
<keyword evidence="4" id="KW-1003">Cell membrane</keyword>
<keyword evidence="11 12" id="KW-0739">Sodium transport</keyword>
<dbReference type="Pfam" id="PF00999">
    <property type="entry name" value="Na_H_Exchanger"/>
    <property type="match status" value="1"/>
</dbReference>
<keyword evidence="15" id="KW-1185">Reference proteome</keyword>
<dbReference type="InterPro" id="IPR018422">
    <property type="entry name" value="Cation/H_exchanger_CPA1"/>
</dbReference>
<feature type="transmembrane region" description="Helical" evidence="12">
    <location>
        <begin position="6"/>
        <end position="24"/>
    </location>
</feature>
<feature type="transmembrane region" description="Helical" evidence="12">
    <location>
        <begin position="282"/>
        <end position="300"/>
    </location>
</feature>
<evidence type="ECO:0000256" key="3">
    <source>
        <dbReference type="ARBA" id="ARBA00022449"/>
    </source>
</evidence>
<dbReference type="STRING" id="476281.ICMP_618"/>
<proteinExistence type="inferred from homology"/>
<evidence type="ECO:0000256" key="5">
    <source>
        <dbReference type="ARBA" id="ARBA00022519"/>
    </source>
</evidence>
<evidence type="ECO:0000259" key="13">
    <source>
        <dbReference type="Pfam" id="PF00999"/>
    </source>
</evidence>
<accession>C5WDP4</accession>
<feature type="transmembrane region" description="Helical" evidence="12">
    <location>
        <begin position="87"/>
        <end position="109"/>
    </location>
</feature>
<dbReference type="KEGG" id="icp:ICMP_618"/>
<feature type="domain" description="Cation/H+ exchanger transmembrane" evidence="13">
    <location>
        <begin position="14"/>
        <end position="419"/>
    </location>
</feature>
<dbReference type="PANTHER" id="PTHR10110:SF86">
    <property type="entry name" value="SODIUM_HYDROGEN EXCHANGER 7"/>
    <property type="match status" value="1"/>
</dbReference>
<keyword evidence="8 12" id="KW-0915">Sodium</keyword>
<dbReference type="GO" id="GO:0098719">
    <property type="term" value="P:sodium ion import across plasma membrane"/>
    <property type="evidence" value="ECO:0007669"/>
    <property type="project" value="TreeGrafter"/>
</dbReference>
<dbReference type="GO" id="GO:0015385">
    <property type="term" value="F:sodium:proton antiporter activity"/>
    <property type="evidence" value="ECO:0007669"/>
    <property type="project" value="InterPro"/>
</dbReference>
<dbReference type="InterPro" id="IPR006153">
    <property type="entry name" value="Cation/H_exchanger_TM"/>
</dbReference>
<keyword evidence="10 12" id="KW-0472">Membrane</keyword>
<dbReference type="RefSeq" id="WP_041069862.1">
    <property type="nucleotide sequence ID" value="NZ_AP010872.1"/>
</dbReference>
<dbReference type="Proteomes" id="UP000061704">
    <property type="component" value="Chromosome"/>
</dbReference>
<evidence type="ECO:0000256" key="11">
    <source>
        <dbReference type="ARBA" id="ARBA00023201"/>
    </source>
</evidence>
<evidence type="ECO:0000256" key="9">
    <source>
        <dbReference type="ARBA" id="ARBA00023065"/>
    </source>
</evidence>
<feature type="transmembrane region" description="Helical" evidence="12">
    <location>
        <begin position="115"/>
        <end position="137"/>
    </location>
</feature>
<evidence type="ECO:0000313" key="15">
    <source>
        <dbReference type="Proteomes" id="UP000061704"/>
    </source>
</evidence>
<dbReference type="InterPro" id="IPR004705">
    <property type="entry name" value="Cation/H_exchanger_CPA1_bac"/>
</dbReference>
<comment type="similarity">
    <text evidence="12">Belongs to the monovalent cation:proton antiporter 1 (CPA1) transporter (TC 2.A.36) family.</text>
</comment>
<organism evidence="14 15">
    <name type="scientific">Candidatus Ishikawaella capsulata Mpkobe</name>
    <dbReference type="NCBI Taxonomy" id="476281"/>
    <lineage>
        <taxon>Bacteria</taxon>
        <taxon>Pseudomonadati</taxon>
        <taxon>Pseudomonadota</taxon>
        <taxon>Gammaproteobacteria</taxon>
        <taxon>Enterobacterales</taxon>
        <taxon>Enterobacteriaceae</taxon>
        <taxon>Candidatus Ishikawella</taxon>
    </lineage>
</organism>
<evidence type="ECO:0000256" key="2">
    <source>
        <dbReference type="ARBA" id="ARBA00022448"/>
    </source>
</evidence>
<feature type="transmembrane region" description="Helical" evidence="12">
    <location>
        <begin position="190"/>
        <end position="209"/>
    </location>
</feature>
<comment type="function">
    <text evidence="12">Na(+)/H(+) antiporter that extrudes sodium in exchange for external protons.</text>
</comment>